<reference evidence="2 3" key="1">
    <citation type="submission" date="2020-08" db="EMBL/GenBank/DDBJ databases">
        <title>Genomic Encyclopedia of Type Strains, Phase IV (KMG-IV): sequencing the most valuable type-strain genomes for metagenomic binning, comparative biology and taxonomic classification.</title>
        <authorList>
            <person name="Goeker M."/>
        </authorList>
    </citation>
    <scope>NUCLEOTIDE SEQUENCE [LARGE SCALE GENOMIC DNA]</scope>
    <source>
        <strain evidence="2 3">YIM 65646</strain>
    </source>
</reference>
<sequence length="633" mass="67907">MSLKALSIPDLDHTLSPHTGYTRAHWEAVADHWLSTALAHASPNNALFEIPGRHAWSGPESDALEGFARTFLIAAPRIAGADGKDPLGLADKYAAGLVAGTTRGGPEEWLWGVDCVPPLTGKTQPIVEAANIAWALHLSGDHVWGRLDQAGKEQVAEWLAHHASKQAWSNNWLLFTAVIEAFLASKGIDTSVFDSTADVRRVESWYLGEGWYTDGVRRNIDYYNAWVIHPFLWAWYDMVGEKRDADAKWLWEGRLGRYLESFPHLFGANGSPLMQGRSLTYRTATLAPVWLGALTGLGTLSPGATRRLASGTLKYFVDNGVGAEGPLSLGWRGGQYLPVTQYYSGPGSPYFAGMGFMGLALPADHPVWTDVEEPQPSETGDHLIGLDGNGWLAHSTSGDGIVRLVNHGSDHHTGGTPDEDPLYVKFAYSTHTAPGMDAAFADNVDGAFVLLDGEPSRRGPILAHRVRGNVAGSRCAPREGAELRTVSVVNGAYEVRCHLLDADRPTAVREGAHAVADDTPVARGVDSGAAWARRADGLTAAVLGLHGYERAETVAHEGGSILGEHHSTPALFGASDGGRSVHVALHFLGRTEDPALSVETWQAAASVSVGDTTVRVDWHGGESVIVDLSDFVD</sequence>
<dbReference type="PANTHER" id="PTHR35339:SF4">
    <property type="entry name" value="LINALOOL DEHYDRATASE_ISOMERASE DOMAIN-CONTAINING PROTEIN"/>
    <property type="match status" value="1"/>
</dbReference>
<keyword evidence="3" id="KW-1185">Reference proteome</keyword>
<protein>
    <recommendedName>
        <fullName evidence="1">DUF2264 domain-containing protein</fullName>
    </recommendedName>
</protein>
<comment type="caution">
    <text evidence="2">The sequence shown here is derived from an EMBL/GenBank/DDBJ whole genome shotgun (WGS) entry which is preliminary data.</text>
</comment>
<dbReference type="InterPro" id="IPR016624">
    <property type="entry name" value="UCP014753"/>
</dbReference>
<evidence type="ECO:0000313" key="3">
    <source>
        <dbReference type="Proteomes" id="UP000548476"/>
    </source>
</evidence>
<gene>
    <name evidence="2" type="ORF">HNR73_003921</name>
</gene>
<accession>A0A841FMB6</accession>
<organism evidence="2 3">
    <name type="scientific">Phytomonospora endophytica</name>
    <dbReference type="NCBI Taxonomy" id="714109"/>
    <lineage>
        <taxon>Bacteria</taxon>
        <taxon>Bacillati</taxon>
        <taxon>Actinomycetota</taxon>
        <taxon>Actinomycetes</taxon>
        <taxon>Micromonosporales</taxon>
        <taxon>Micromonosporaceae</taxon>
        <taxon>Phytomonospora</taxon>
    </lineage>
</organism>
<dbReference type="AlphaFoldDB" id="A0A841FMB6"/>
<feature type="domain" description="DUF2264" evidence="1">
    <location>
        <begin position="22"/>
        <end position="374"/>
    </location>
</feature>
<proteinExistence type="predicted"/>
<dbReference type="PANTHER" id="PTHR35339">
    <property type="entry name" value="LINALOOL DEHYDRATASE_ISOMERASE DOMAIN-CONTAINING PROTEIN"/>
    <property type="match status" value="1"/>
</dbReference>
<dbReference type="RefSeq" id="WP_184788899.1">
    <property type="nucleotide sequence ID" value="NZ_BONT01000046.1"/>
</dbReference>
<evidence type="ECO:0000259" key="1">
    <source>
        <dbReference type="Pfam" id="PF10022"/>
    </source>
</evidence>
<evidence type="ECO:0000313" key="2">
    <source>
        <dbReference type="EMBL" id="MBB6036053.1"/>
    </source>
</evidence>
<dbReference type="Pfam" id="PF10022">
    <property type="entry name" value="DUF2264"/>
    <property type="match status" value="1"/>
</dbReference>
<dbReference type="Proteomes" id="UP000548476">
    <property type="component" value="Unassembled WGS sequence"/>
</dbReference>
<dbReference type="InterPro" id="IPR049349">
    <property type="entry name" value="DUF2264_N"/>
</dbReference>
<dbReference type="EMBL" id="JACHGT010000008">
    <property type="protein sequence ID" value="MBB6036053.1"/>
    <property type="molecule type" value="Genomic_DNA"/>
</dbReference>
<name>A0A841FMB6_9ACTN</name>